<accession>A0A174I861</accession>
<dbReference type="InterPro" id="IPR043743">
    <property type="entry name" value="DUF5688"/>
</dbReference>
<dbReference type="RefSeq" id="WP_156327617.1">
    <property type="nucleotide sequence ID" value="NZ_CYYV01000016.1"/>
</dbReference>
<evidence type="ECO:0000313" key="1">
    <source>
        <dbReference type="EMBL" id="CUO81275.1"/>
    </source>
</evidence>
<name>A0A174I861_9FIRM</name>
<reference evidence="1 2" key="1">
    <citation type="submission" date="2015-09" db="EMBL/GenBank/DDBJ databases">
        <authorList>
            <consortium name="Pathogen Informatics"/>
        </authorList>
    </citation>
    <scope>NUCLEOTIDE SEQUENCE [LARGE SCALE GENOMIC DNA]</scope>
    <source>
        <strain evidence="1 2">2789STDY5608849</strain>
    </source>
</reference>
<evidence type="ECO:0000313" key="2">
    <source>
        <dbReference type="Proteomes" id="UP000095706"/>
    </source>
</evidence>
<dbReference type="AlphaFoldDB" id="A0A174I861"/>
<dbReference type="Proteomes" id="UP000095706">
    <property type="component" value="Unassembled WGS sequence"/>
</dbReference>
<proteinExistence type="predicted"/>
<dbReference type="EMBL" id="CYYV01000016">
    <property type="protein sequence ID" value="CUO81275.1"/>
    <property type="molecule type" value="Genomic_DNA"/>
</dbReference>
<organism evidence="1 2">
    <name type="scientific">Fusicatenibacter saccharivorans</name>
    <dbReference type="NCBI Taxonomy" id="1150298"/>
    <lineage>
        <taxon>Bacteria</taxon>
        <taxon>Bacillati</taxon>
        <taxon>Bacillota</taxon>
        <taxon>Clostridia</taxon>
        <taxon>Lachnospirales</taxon>
        <taxon>Lachnospiraceae</taxon>
        <taxon>Fusicatenibacter</taxon>
    </lineage>
</organism>
<dbReference type="Pfam" id="PF18941">
    <property type="entry name" value="DUF5688"/>
    <property type="match status" value="1"/>
</dbReference>
<sequence>MDYQMFKEQLAALLKRKAGDDFEVKVESVQKLNGIEKEAFVISRKKDWIAPTIYVELLYECCLQGVPLSQIAEKVLEQYRKVEAEARRPEKAAFFTNWKNAAPQIYCELIHAEKNRTLLSEVPHRKFLDLAVVYYYQMRGNCVPDATILIHETHRELWGISAEELDARAWENTLRDLPVRTDSLMVYLKEEYGVTFPLFELGPLAEQFYLVSNRRGKLGAICMCYPGVLESLSQRFEASLYVIPSSIHECMVIPDYDVFPEECLSDMVRDVNEKTVKPQEILSDHVYYYHRESGELTLCEEET</sequence>
<gene>
    <name evidence="1" type="ORF">ERS852406_02904</name>
</gene>
<protein>
    <submittedName>
        <fullName evidence="1">Uncharacterized protein</fullName>
    </submittedName>
</protein>